<keyword evidence="1" id="KW-0812">Transmembrane</keyword>
<keyword evidence="1" id="KW-1133">Transmembrane helix</keyword>
<dbReference type="Proteomes" id="UP000799423">
    <property type="component" value="Unassembled WGS sequence"/>
</dbReference>
<evidence type="ECO:0000313" key="2">
    <source>
        <dbReference type="EMBL" id="KAF2846822.1"/>
    </source>
</evidence>
<protein>
    <submittedName>
        <fullName evidence="2">Uncharacterized protein</fullName>
    </submittedName>
</protein>
<dbReference type="AlphaFoldDB" id="A0A6A7AUS4"/>
<accession>A0A6A7AUS4</accession>
<gene>
    <name evidence="2" type="ORF">T440DRAFT_471525</name>
</gene>
<keyword evidence="1" id="KW-0472">Membrane</keyword>
<organism evidence="2 3">
    <name type="scientific">Plenodomus tracheiphilus IPT5</name>
    <dbReference type="NCBI Taxonomy" id="1408161"/>
    <lineage>
        <taxon>Eukaryota</taxon>
        <taxon>Fungi</taxon>
        <taxon>Dikarya</taxon>
        <taxon>Ascomycota</taxon>
        <taxon>Pezizomycotina</taxon>
        <taxon>Dothideomycetes</taxon>
        <taxon>Pleosporomycetidae</taxon>
        <taxon>Pleosporales</taxon>
        <taxon>Pleosporineae</taxon>
        <taxon>Leptosphaeriaceae</taxon>
        <taxon>Plenodomus</taxon>
    </lineage>
</organism>
<name>A0A6A7AUS4_9PLEO</name>
<evidence type="ECO:0000313" key="3">
    <source>
        <dbReference type="Proteomes" id="UP000799423"/>
    </source>
</evidence>
<proteinExistence type="predicted"/>
<reference evidence="2" key="1">
    <citation type="submission" date="2020-01" db="EMBL/GenBank/DDBJ databases">
        <authorList>
            <consortium name="DOE Joint Genome Institute"/>
            <person name="Haridas S."/>
            <person name="Albert R."/>
            <person name="Binder M."/>
            <person name="Bloem J."/>
            <person name="Labutti K."/>
            <person name="Salamov A."/>
            <person name="Andreopoulos B."/>
            <person name="Baker S.E."/>
            <person name="Barry K."/>
            <person name="Bills G."/>
            <person name="Bluhm B.H."/>
            <person name="Cannon C."/>
            <person name="Castanera R."/>
            <person name="Culley D.E."/>
            <person name="Daum C."/>
            <person name="Ezra D."/>
            <person name="Gonzalez J.B."/>
            <person name="Henrissat B."/>
            <person name="Kuo A."/>
            <person name="Liang C."/>
            <person name="Lipzen A."/>
            <person name="Lutzoni F."/>
            <person name="Magnuson J."/>
            <person name="Mondo S."/>
            <person name="Nolan M."/>
            <person name="Ohm R."/>
            <person name="Pangilinan J."/>
            <person name="Park H.-J."/>
            <person name="Ramirez L."/>
            <person name="Alfaro M."/>
            <person name="Sun H."/>
            <person name="Tritt A."/>
            <person name="Yoshinaga Y."/>
            <person name="Zwiers L.-H."/>
            <person name="Turgeon B.G."/>
            <person name="Goodwin S.B."/>
            <person name="Spatafora J.W."/>
            <person name="Crous P.W."/>
            <person name="Grigoriev I.V."/>
        </authorList>
    </citation>
    <scope>NUCLEOTIDE SEQUENCE</scope>
    <source>
        <strain evidence="2">IPT5</strain>
    </source>
</reference>
<dbReference type="EMBL" id="MU006331">
    <property type="protein sequence ID" value="KAF2846822.1"/>
    <property type="molecule type" value="Genomic_DNA"/>
</dbReference>
<evidence type="ECO:0000256" key="1">
    <source>
        <dbReference type="SAM" id="Phobius"/>
    </source>
</evidence>
<feature type="transmembrane region" description="Helical" evidence="1">
    <location>
        <begin position="56"/>
        <end position="80"/>
    </location>
</feature>
<keyword evidence="3" id="KW-1185">Reference proteome</keyword>
<sequence length="147" mass="16697">MRSYPPIASQSLSFPAYTTTTKLHSCPYCIKGFLDPALRSIHLGPGFCTSDNLYGLSYLLLLVLNYALAFIAFGVVWRFLSRLHWWNVVSRIFRRRNRRLEAIRTEEDVVRAERGEKESSKVSVTGATVPAIAHSILEKLVGYFAKE</sequence>